<evidence type="ECO:0000256" key="1">
    <source>
        <dbReference type="SAM" id="MobiDB-lite"/>
    </source>
</evidence>
<organism evidence="2 3">
    <name type="scientific">Argiope bruennichi</name>
    <name type="common">Wasp spider</name>
    <name type="synonym">Aranea bruennichi</name>
    <dbReference type="NCBI Taxonomy" id="94029"/>
    <lineage>
        <taxon>Eukaryota</taxon>
        <taxon>Metazoa</taxon>
        <taxon>Ecdysozoa</taxon>
        <taxon>Arthropoda</taxon>
        <taxon>Chelicerata</taxon>
        <taxon>Arachnida</taxon>
        <taxon>Araneae</taxon>
        <taxon>Araneomorphae</taxon>
        <taxon>Entelegynae</taxon>
        <taxon>Araneoidea</taxon>
        <taxon>Araneidae</taxon>
        <taxon>Argiope</taxon>
    </lineage>
</organism>
<keyword evidence="3" id="KW-1185">Reference proteome</keyword>
<comment type="caution">
    <text evidence="2">The sequence shown here is derived from an EMBL/GenBank/DDBJ whole genome shotgun (WGS) entry which is preliminary data.</text>
</comment>
<evidence type="ECO:0000313" key="3">
    <source>
        <dbReference type="Proteomes" id="UP000807504"/>
    </source>
</evidence>
<proteinExistence type="predicted"/>
<sequence>MSTKDIRKKGTKGYYVPSRYKQVAEGISKLSSHSKDSTRDGISSERTVLSSTAVRDRVALPPIDASAITYENNSCTTNSNEPSGSSTEFSKIAAPKKKEGSTKVSTTHAVKQQKVKSNLTAKDTEKEVDLLYIEYLQAKLCESKAKKALEARSKNALEKIHELWSLMGALLGKNAAVKKDLDFVNYIINLNEHLNRQEKFLLPALEMISVLEKNYEEIASNVYSVRHQLGIKNIKLPDPGSEVEIIELLNKIKSLLDTVLGYIENCEEIISNSETADTLSKQGKFATEDLERGYQLVAEATDLLLTETSLKFAG</sequence>
<evidence type="ECO:0000313" key="2">
    <source>
        <dbReference type="EMBL" id="KAF8767355.1"/>
    </source>
</evidence>
<dbReference type="OrthoDB" id="10050218at2759"/>
<name>A0A8T0EAX9_ARGBR</name>
<dbReference type="Proteomes" id="UP000807504">
    <property type="component" value="Unassembled WGS sequence"/>
</dbReference>
<dbReference type="AlphaFoldDB" id="A0A8T0EAX9"/>
<feature type="compositionally biased region" description="Polar residues" evidence="1">
    <location>
        <begin position="72"/>
        <end position="89"/>
    </location>
</feature>
<reference evidence="2" key="1">
    <citation type="journal article" date="2020" name="bioRxiv">
        <title>Chromosome-level reference genome of the European wasp spider Argiope bruennichi: a resource for studies on range expansion and evolutionary adaptation.</title>
        <authorList>
            <person name="Sheffer M.M."/>
            <person name="Hoppe A."/>
            <person name="Krehenwinkel H."/>
            <person name="Uhl G."/>
            <person name="Kuss A.W."/>
            <person name="Jensen L."/>
            <person name="Jensen C."/>
            <person name="Gillespie R.G."/>
            <person name="Hoff K.J."/>
            <person name="Prost S."/>
        </authorList>
    </citation>
    <scope>NUCLEOTIDE SEQUENCE</scope>
</reference>
<feature type="region of interest" description="Disordered" evidence="1">
    <location>
        <begin position="72"/>
        <end position="115"/>
    </location>
</feature>
<gene>
    <name evidence="2" type="ORF">HNY73_020331</name>
</gene>
<feature type="compositionally biased region" description="Basic and acidic residues" evidence="1">
    <location>
        <begin position="33"/>
        <end position="43"/>
    </location>
</feature>
<feature type="compositionally biased region" description="Polar residues" evidence="1">
    <location>
        <begin position="44"/>
        <end position="53"/>
    </location>
</feature>
<dbReference type="EMBL" id="JABXBU010002230">
    <property type="protein sequence ID" value="KAF8767355.1"/>
    <property type="molecule type" value="Genomic_DNA"/>
</dbReference>
<dbReference type="OMA" id="TRRERTM"/>
<feature type="compositionally biased region" description="Polar residues" evidence="1">
    <location>
        <begin position="102"/>
        <end position="115"/>
    </location>
</feature>
<accession>A0A8T0EAX9</accession>
<feature type="region of interest" description="Disordered" evidence="1">
    <location>
        <begin position="27"/>
        <end position="54"/>
    </location>
</feature>
<protein>
    <submittedName>
        <fullName evidence="2">Uncharacterized protein</fullName>
    </submittedName>
</protein>
<reference evidence="2" key="2">
    <citation type="submission" date="2020-06" db="EMBL/GenBank/DDBJ databases">
        <authorList>
            <person name="Sheffer M."/>
        </authorList>
    </citation>
    <scope>NUCLEOTIDE SEQUENCE</scope>
</reference>